<dbReference type="InterPro" id="IPR003593">
    <property type="entry name" value="AAA+_ATPase"/>
</dbReference>
<dbReference type="SMART" id="SM00382">
    <property type="entry name" value="AAA"/>
    <property type="match status" value="1"/>
</dbReference>
<comment type="caution">
    <text evidence="4">The sequence shown here is derived from an EMBL/GenBank/DDBJ whole genome shotgun (WGS) entry which is preliminary data.</text>
</comment>
<keyword evidence="1" id="KW-0547">Nucleotide-binding</keyword>
<dbReference type="PANTHER" id="PTHR43790:SF8">
    <property type="entry name" value="SUGAR ABC TRANSPORTER ATP-BINDING PROTEIN"/>
    <property type="match status" value="1"/>
</dbReference>
<keyword evidence="2 4" id="KW-0067">ATP-binding</keyword>
<evidence type="ECO:0000256" key="2">
    <source>
        <dbReference type="ARBA" id="ARBA00022840"/>
    </source>
</evidence>
<protein>
    <submittedName>
        <fullName evidence="4">ATP-binding cassette domain-containing protein</fullName>
    </submittedName>
</protein>
<reference evidence="4 5" key="1">
    <citation type="submission" date="2021-06" db="EMBL/GenBank/DDBJ databases">
        <title>Actinoplanes lichenicola sp. nov., and Actinoplanes ovalisporus sp. nov., isolated from lichen in Thailand.</title>
        <authorList>
            <person name="Saeng-In P."/>
            <person name="Kanchanasin P."/>
            <person name="Yuki M."/>
            <person name="Kudo T."/>
            <person name="Ohkuma M."/>
            <person name="Phongsopitanun W."/>
            <person name="Tanasupawat S."/>
        </authorList>
    </citation>
    <scope>NUCLEOTIDE SEQUENCE [LARGE SCALE GENOMIC DNA]</scope>
    <source>
        <strain evidence="4 5">NBRC 110975</strain>
    </source>
</reference>
<organism evidence="4 5">
    <name type="scientific">Paractinoplanes bogorensis</name>
    <dbReference type="NCBI Taxonomy" id="1610840"/>
    <lineage>
        <taxon>Bacteria</taxon>
        <taxon>Bacillati</taxon>
        <taxon>Actinomycetota</taxon>
        <taxon>Actinomycetes</taxon>
        <taxon>Micromonosporales</taxon>
        <taxon>Micromonosporaceae</taxon>
        <taxon>Paractinoplanes</taxon>
    </lineage>
</organism>
<evidence type="ECO:0000313" key="4">
    <source>
        <dbReference type="EMBL" id="MBU2666185.1"/>
    </source>
</evidence>
<evidence type="ECO:0000313" key="5">
    <source>
        <dbReference type="Proteomes" id="UP001519654"/>
    </source>
</evidence>
<dbReference type="PROSITE" id="PS00211">
    <property type="entry name" value="ABC_TRANSPORTER_1"/>
    <property type="match status" value="1"/>
</dbReference>
<dbReference type="CDD" id="cd03216">
    <property type="entry name" value="ABC_Carb_Monos_I"/>
    <property type="match status" value="1"/>
</dbReference>
<sequence>MTAILEVENVTKSYGATQALKGVSFSLSAGRTLAVVGDNGAGKSTLVKILTGMFPPTTGGLRLDGEPVTFNNPRDAHRAGIEAVFQDLALVPNLDVAGNFFLRREIITPSWLGPFGVVRKRKMARVAKESVSELHIRIPGIDGQEISKMSGGQRQCVAIARAAYWAGRVLILDEPTAALGVEESGEVLRVLNTIKKERNIGQLVISHNMEHVWAVADDILVLRQGAQQALLRTADTTPSEVVGLITGAHQIKEKA</sequence>
<dbReference type="SUPFAM" id="SSF52540">
    <property type="entry name" value="P-loop containing nucleoside triphosphate hydrolases"/>
    <property type="match status" value="1"/>
</dbReference>
<dbReference type="InterPro" id="IPR017871">
    <property type="entry name" value="ABC_transporter-like_CS"/>
</dbReference>
<dbReference type="GO" id="GO:0005524">
    <property type="term" value="F:ATP binding"/>
    <property type="evidence" value="ECO:0007669"/>
    <property type="project" value="UniProtKB-KW"/>
</dbReference>
<feature type="domain" description="ABC transporter" evidence="3">
    <location>
        <begin position="5"/>
        <end position="249"/>
    </location>
</feature>
<dbReference type="EMBL" id="JAHKKG010000006">
    <property type="protein sequence ID" value="MBU2666185.1"/>
    <property type="molecule type" value="Genomic_DNA"/>
</dbReference>
<gene>
    <name evidence="4" type="ORF">KOI35_22040</name>
</gene>
<dbReference type="Pfam" id="PF00005">
    <property type="entry name" value="ABC_tran"/>
    <property type="match status" value="1"/>
</dbReference>
<dbReference type="InterPro" id="IPR027417">
    <property type="entry name" value="P-loop_NTPase"/>
</dbReference>
<dbReference type="Proteomes" id="UP001519654">
    <property type="component" value="Unassembled WGS sequence"/>
</dbReference>
<evidence type="ECO:0000256" key="1">
    <source>
        <dbReference type="ARBA" id="ARBA00022741"/>
    </source>
</evidence>
<dbReference type="RefSeq" id="WP_215789371.1">
    <property type="nucleotide sequence ID" value="NZ_JAHKKG010000006.1"/>
</dbReference>
<dbReference type="InterPro" id="IPR050107">
    <property type="entry name" value="ABC_carbohydrate_import_ATPase"/>
</dbReference>
<keyword evidence="5" id="KW-1185">Reference proteome</keyword>
<proteinExistence type="predicted"/>
<dbReference type="PROSITE" id="PS50893">
    <property type="entry name" value="ABC_TRANSPORTER_2"/>
    <property type="match status" value="1"/>
</dbReference>
<name>A0ABS5YRV5_9ACTN</name>
<dbReference type="InterPro" id="IPR003439">
    <property type="entry name" value="ABC_transporter-like_ATP-bd"/>
</dbReference>
<accession>A0ABS5YRV5</accession>
<dbReference type="PANTHER" id="PTHR43790">
    <property type="entry name" value="CARBOHYDRATE TRANSPORT ATP-BINDING PROTEIN MG119-RELATED"/>
    <property type="match status" value="1"/>
</dbReference>
<dbReference type="Gene3D" id="3.40.50.300">
    <property type="entry name" value="P-loop containing nucleotide triphosphate hydrolases"/>
    <property type="match status" value="1"/>
</dbReference>
<evidence type="ECO:0000259" key="3">
    <source>
        <dbReference type="PROSITE" id="PS50893"/>
    </source>
</evidence>